<protein>
    <submittedName>
        <fullName evidence="2">Uncharacterized protein</fullName>
    </submittedName>
</protein>
<keyword evidence="3" id="KW-1185">Reference proteome</keyword>
<name>A0A7J5Y904_DISMA</name>
<dbReference type="EMBL" id="JAAKFY010000014">
    <property type="protein sequence ID" value="KAF3845914.1"/>
    <property type="molecule type" value="Genomic_DNA"/>
</dbReference>
<feature type="compositionally biased region" description="Polar residues" evidence="1">
    <location>
        <begin position="83"/>
        <end position="93"/>
    </location>
</feature>
<gene>
    <name evidence="2" type="ORF">F7725_002993</name>
</gene>
<evidence type="ECO:0000313" key="2">
    <source>
        <dbReference type="EMBL" id="KAF3845914.1"/>
    </source>
</evidence>
<comment type="caution">
    <text evidence="2">The sequence shown here is derived from an EMBL/GenBank/DDBJ whole genome shotgun (WGS) entry which is preliminary data.</text>
</comment>
<feature type="region of interest" description="Disordered" evidence="1">
    <location>
        <begin position="69"/>
        <end position="93"/>
    </location>
</feature>
<dbReference type="Proteomes" id="UP000518266">
    <property type="component" value="Unassembled WGS sequence"/>
</dbReference>
<feature type="non-terminal residue" evidence="2">
    <location>
        <position position="1"/>
    </location>
</feature>
<sequence length="515" mass="56424">MSKRHLKQSLLQIMTRNIGAAPQMNPIFHLMHTASMWHTLLTCYLPVKIKNIENRWKWVSKDPLKHEHFPAGVDEGASEDRQSTAWSTSQSNTTSLFPEPMVTRSLKFPPSLRLLLLTGNRLTTSMSKVTAEPTVTAGSWLVISLPSMWERWSRGRVARLRGVAAQDDVLPAAQDVALSARTPLSVPTVRCEGGVARLGDAPGAPLGAPLPAGTHPELVVGVGVEVQNQELTIPTDVRVLELTPTAAGAPVLQPIICCCEVLIHLMPTGNNKYINIDTNVFSLIFFLLTLHQRASTLPGLSCSSSIWTGGCAETEPRRDTRSLSTPSRESSSWAETHGTWMCMAFLVKLPSLSSFSPRPQRRAASPAETEAVFKYSAQLVGLAHPVLDEALAVVQRFDAVRLDGVDLGQQRGQPLRQQPTGRRLQLSEVPPQRLAGLTRAAPHLKGRGNKDKGLLHLLIILKSCYLFAGLVEAIEALLEFTAVVLGRLDAFFGLLQQQVHSTDILPPPDTQRRRL</sequence>
<evidence type="ECO:0000256" key="1">
    <source>
        <dbReference type="SAM" id="MobiDB-lite"/>
    </source>
</evidence>
<evidence type="ECO:0000313" key="3">
    <source>
        <dbReference type="Proteomes" id="UP000518266"/>
    </source>
</evidence>
<accession>A0A7J5Y904</accession>
<organism evidence="2 3">
    <name type="scientific">Dissostichus mawsoni</name>
    <name type="common">Antarctic cod</name>
    <dbReference type="NCBI Taxonomy" id="36200"/>
    <lineage>
        <taxon>Eukaryota</taxon>
        <taxon>Metazoa</taxon>
        <taxon>Chordata</taxon>
        <taxon>Craniata</taxon>
        <taxon>Vertebrata</taxon>
        <taxon>Euteleostomi</taxon>
        <taxon>Actinopterygii</taxon>
        <taxon>Neopterygii</taxon>
        <taxon>Teleostei</taxon>
        <taxon>Neoteleostei</taxon>
        <taxon>Acanthomorphata</taxon>
        <taxon>Eupercaria</taxon>
        <taxon>Perciformes</taxon>
        <taxon>Notothenioidei</taxon>
        <taxon>Nototheniidae</taxon>
        <taxon>Dissostichus</taxon>
    </lineage>
</organism>
<reference evidence="2 3" key="1">
    <citation type="submission" date="2020-03" db="EMBL/GenBank/DDBJ databases">
        <title>Dissostichus mawsoni Genome sequencing and assembly.</title>
        <authorList>
            <person name="Park H."/>
        </authorList>
    </citation>
    <scope>NUCLEOTIDE SEQUENCE [LARGE SCALE GENOMIC DNA]</scope>
    <source>
        <strain evidence="2">DM0001</strain>
        <tissue evidence="2">Muscle</tissue>
    </source>
</reference>
<proteinExistence type="predicted"/>
<dbReference type="AlphaFoldDB" id="A0A7J5Y904"/>